<dbReference type="EMBL" id="EU867792">
    <property type="protein sequence ID" value="ACJ54536.1"/>
    <property type="molecule type" value="Genomic_DNA"/>
</dbReference>
<feature type="signal peptide" evidence="3">
    <location>
        <begin position="1"/>
        <end position="21"/>
    </location>
</feature>
<feature type="compositionally biased region" description="Low complexity" evidence="2">
    <location>
        <begin position="63"/>
        <end position="78"/>
    </location>
</feature>
<feature type="coiled-coil region" evidence="1">
    <location>
        <begin position="2364"/>
        <end position="2391"/>
    </location>
</feature>
<evidence type="ECO:0000256" key="3">
    <source>
        <dbReference type="SAM" id="SignalP"/>
    </source>
</evidence>
<feature type="coiled-coil region" evidence="1">
    <location>
        <begin position="2461"/>
        <end position="2554"/>
    </location>
</feature>
<evidence type="ECO:0000259" key="4">
    <source>
        <dbReference type="PROSITE" id="PS50222"/>
    </source>
</evidence>
<feature type="region of interest" description="Disordered" evidence="2">
    <location>
        <begin position="1078"/>
        <end position="1099"/>
    </location>
</feature>
<feature type="compositionally biased region" description="Low complexity" evidence="2">
    <location>
        <begin position="92"/>
        <end position="106"/>
    </location>
</feature>
<feature type="region of interest" description="Disordered" evidence="2">
    <location>
        <begin position="58"/>
        <end position="118"/>
    </location>
</feature>
<feature type="compositionally biased region" description="Basic and acidic residues" evidence="2">
    <location>
        <begin position="1085"/>
        <end position="1099"/>
    </location>
</feature>
<dbReference type="VEuPathDB" id="PlasmoDB:PKNOH_S06401700"/>
<feature type="coiled-coil region" evidence="1">
    <location>
        <begin position="1577"/>
        <end position="1611"/>
    </location>
</feature>
<dbReference type="InterPro" id="IPR002048">
    <property type="entry name" value="EF_hand_dom"/>
</dbReference>
<evidence type="ECO:0000256" key="1">
    <source>
        <dbReference type="SAM" id="Coils"/>
    </source>
</evidence>
<name>C1IW27_PLAKN</name>
<keyword evidence="3" id="KW-0732">Signal</keyword>
<feature type="coiled-coil region" evidence="1">
    <location>
        <begin position="732"/>
        <end position="845"/>
    </location>
</feature>
<organism evidence="5">
    <name type="scientific">Plasmodium knowlesi</name>
    <dbReference type="NCBI Taxonomy" id="5850"/>
    <lineage>
        <taxon>Eukaryota</taxon>
        <taxon>Sar</taxon>
        <taxon>Alveolata</taxon>
        <taxon>Apicomplexa</taxon>
        <taxon>Aconoidasida</taxon>
        <taxon>Haemosporida</taxon>
        <taxon>Plasmodiidae</taxon>
        <taxon>Plasmodium</taxon>
        <taxon>Plasmodium (Plasmodium)</taxon>
    </lineage>
</organism>
<feature type="compositionally biased region" description="Basic and acidic residues" evidence="2">
    <location>
        <begin position="2759"/>
        <end position="2774"/>
    </location>
</feature>
<dbReference type="VEuPathDB" id="PlasmoDB:PKA1H_070005100"/>
<feature type="coiled-coil region" evidence="1">
    <location>
        <begin position="604"/>
        <end position="631"/>
    </location>
</feature>
<feature type="coiled-coil region" evidence="1">
    <location>
        <begin position="1115"/>
        <end position="1142"/>
    </location>
</feature>
<feature type="coiled-coil region" evidence="1">
    <location>
        <begin position="2684"/>
        <end position="2739"/>
    </location>
</feature>
<dbReference type="VEuPathDB" id="PlasmoDB:PKNH_0700200"/>
<dbReference type="GO" id="GO:0005509">
    <property type="term" value="F:calcium ion binding"/>
    <property type="evidence" value="ECO:0007669"/>
    <property type="project" value="InterPro"/>
</dbReference>
<feature type="coiled-coil region" evidence="1">
    <location>
        <begin position="1251"/>
        <end position="1278"/>
    </location>
</feature>
<accession>C1IW27</accession>
<sequence length="2845" mass="334157">MGRNPFFLFFCHLLFIHSGSCKDNNRSQHHRPKRDLRLSPIHVTSLRSDQLEQIREAREHEQNNNNSDNSNDYLNVDSKNNQKKLNSDEHNNNNSDNSNDYPNENSKNNQKKLNYDEENNSSFISLKKYKIARKPSRYSYLDQDKKIYTVNTEDKEKKYIQKKINTPSNTFIQKAKGRSHGIVTQVNNLDYVCVMNNDDNIISLFRPYNPEIYSFREMKHYAERNELLNKKVLTIHNDEIKRIEDILSRSMKECSNQTSELSVLINHLENPERYEIPESEYGAKKQNYKDKLSILHECMKRNYNKHKEEIKKSHSRIYGTIDHMDCSWTNYCPTGTYYNMIALRRMDVTNYNIRDITSFLKKIKEIYIFGQDIMKEIKGHLHTSLALETAQFILEEINYIINDMEIHLRKINKAIKDIYELSRQDPWSSFHRTVLQNSLFSLALRYSTFKVSVDVLNKLENASNIKIEKLHQTFRKFKDGLNNTISTHISSTYVISTINYILSSPDEISKSLESLHTFSSEEIKEHILYSNPEIKEAKKNLDEKFAKLNEYFKNTRELAKRINGKFVLNLKTREQLENKRNIKNKENMTPLENCKMLLSVIKDIKLDEKKLKENNKEIEQFSNRIKGIKSNFEETSIGVHEDVRIIKELIEMEKGRHYIKEDIKKHLKYFSMVLDNIKEIISYKDKIEKYIQSMDTLIKEYPDIEQKFTIEKIDLQNKTESIINSFYKGKIYQTFVDELAESNRKFQALEKDQHTAKGIRELYEQTKKKHEELVNRKCDHIPQILNDLNEVINSLLQLKDKIIKEHTQKIKNDMLSVFNNLTEENKQLKKNLENYKQNAEKMNTYYINTIKERKNKFFTTLIEKEENIPEGKDIYEEYIQHKNDVVNKESTLITHDIGVFRVNITKAKDQIESYKNAMQKLDTENNGTFQEIETWLESLNTKIEQLHLEDLEQELRHYKESVNNAIDEIENMKKEIDTLKFLNILINNSNKNAKSILKIKENKNNLIKKIDIHNEELSNYRIIEEKEKSSLVDMLKELKSSVEKEIPEASIEELEAQEKDLKNSCENEKRHMNGIAVDSTDMDSTDTHRTNVNDSPVDRRLGTNKEKLEKYKTLCQNTELVINKFNANYQALEKKIDALVKNQHSQIITLIDKLIEKKRTEIKEKIELNLNSLNNTKTKINAFHFDEAVRKDRNVTVQSKISAFETHVKDTVQNIDNEIKKMNTMKEKCDSYMEMFHKEKEEQSTEFKDRSKRMEEIYKNMEEIYKNMEEIYNKMQEGSNILNQGTEESSVNLLDKETEESLRNILNHVKQIEMEHTRIFIHHFFHIIQEENEKAKLIMADIESSKKKIDEIQKGTEDVYQQKNMNNFSYEEYYTKATQSIHQINEFSNKATEDKEQADRCNDINEIEHIKTSINSNLQKVKAEYNSIGEIREQMNSMRDLLLLNNSKAIATEIENSTEHALKFREEAVKEHKKAKELLDQVTAKIDKAKEYKDKMNITLDDEQINDHVKNIETIKREIVNKNKNELESYVDKIKEYKDKCKTQVINSNRGKEKIALLKTDKDNKDNNSNNVDMNKVDENIRKSEQYFKEVENLEKEAKNYVQLFMKHEQMINNTFEEAEILGIETKSQKKFNKGKEIIDEIKKRYSEMQEKVTDLQGKLNKLKKKPNIDNNNHDNDDDDDVVIVEEDKVLKEELYNNEMATKAKVLIQTNLESVKYNLSQIVHIKEKGDTVYQKAIDTMNSLTEPLQNKNTKTLDMVKIDESKYMEYVTQINECKNVIIAEMNKLNEISSNVISIEKELNASRRNYEIGLLQRMDEVSQSKKANMDLKKESINSTMNYFSSLSHGLELKEYDFNKNIHVHQQKMKEIYDKFEESLKKIHENLNKALLEENAHYTFANQLRKESQQEKAKLIHSEKEAIKYIEDMKITESMRFIHHIKENLKKISTSINEEKLRIYKGHEFIKQIVEGIKNTDEERDISEKIQQAEEKNAQLQTHMHSTYKNTAKEMLEYITTSARFINIKIIPELTSIELHGNETVKLTFQSDNKDILEIENISKNENELHVQKSIEEAFHLALDINKCANDIEAQQRLNKQFISTINEVHHKTKSIDELKNNVKIAKSKESTISNKLMDISNKIAELDQLSCEEKSYDKRFIENIEKINVKKIRDSFKEEKGKANMDFQLNNIIKKDFVTLQTSLRSVEQAVEALKAKEIHTTYLHATKGDMERVHNKMNNIEQNIATLNESLDKLISKGKECEIANYTSFKSSVQSKINADEEIIHNMQKDVNQYLTFIKNNYNTIMKDIVTLNEHFSNKVIPDYDSTNFEKANKISEELFATVEQSKSIMNNIKNAFIVVKEGTELFTTLNNSAQEIEKLYNTLDNKKNEMNEIYKTSIFIKSQEMKSSASKYTDIGKIFNKVLETQKSEIQNNKSSVDLLKDIINIKLKNLEDTDSTFTLVSINKFDELSNNIKASIEELKQLEQTNRQKHNHVEEDKEHIAHLIKRKESLKNSLKEYEEEENFKKLKGNIPNQVIKDIENMKEEIRKSDELYIELMKKVNENNELCKNNYTENYVSQVLEKIGELKKRFSQNLPEKEKFLQIQGKFNEIKLLFGEIETSYNVEEFVTKMYNQMNNEKESLGDEENREKIPLAIQNVPNSKDDVKTYLSKFTNALERINIIKKGIDDLFSSLRNNNTKAKENAKQYVNDSVKIVNELNSHISKITELKNYAENMINKLEEVLSKLIHSPAKDATYETQMLADETEHTHHDHSYSGDHSKGKGAHGRTRFAGSIIIGLSVISGVVLLNRNHNSDEEEEHCEHDDHEAFEGNKDYIVHDKEEVIEVCFSDND</sequence>
<feature type="region of interest" description="Disordered" evidence="2">
    <location>
        <begin position="2759"/>
        <end position="2779"/>
    </location>
</feature>
<proteinExistence type="predicted"/>
<keyword evidence="1" id="KW-0175">Coiled coil</keyword>
<feature type="chain" id="PRO_5002910843" evidence="3">
    <location>
        <begin position="22"/>
        <end position="2845"/>
    </location>
</feature>
<feature type="domain" description="EF-hand" evidence="4">
    <location>
        <begin position="909"/>
        <end position="942"/>
    </location>
</feature>
<evidence type="ECO:0000256" key="2">
    <source>
        <dbReference type="SAM" id="MobiDB-lite"/>
    </source>
</evidence>
<feature type="coiled-coil region" evidence="1">
    <location>
        <begin position="1869"/>
        <end position="1917"/>
    </location>
</feature>
<dbReference type="PROSITE" id="PS50222">
    <property type="entry name" value="EF_HAND_2"/>
    <property type="match status" value="1"/>
</dbReference>
<evidence type="ECO:0000313" key="5">
    <source>
        <dbReference type="EMBL" id="ACJ54536.1"/>
    </source>
</evidence>
<feature type="coiled-coil region" evidence="1">
    <location>
        <begin position="1639"/>
        <end position="1666"/>
    </location>
</feature>
<feature type="coiled-coil region" evidence="1">
    <location>
        <begin position="948"/>
        <end position="1016"/>
    </location>
</feature>
<feature type="coiled-coil region" evidence="1">
    <location>
        <begin position="1971"/>
        <end position="2002"/>
    </location>
</feature>
<feature type="coiled-coil region" evidence="1">
    <location>
        <begin position="1465"/>
        <end position="1540"/>
    </location>
</feature>
<protein>
    <submittedName>
        <fullName evidence="5">Normocyte binding protein Xb</fullName>
    </submittedName>
</protein>
<feature type="coiled-coil region" evidence="1">
    <location>
        <begin position="2217"/>
        <end position="2251"/>
    </location>
</feature>
<feature type="region of interest" description="Disordered" evidence="2">
    <location>
        <begin position="21"/>
        <end position="44"/>
    </location>
</feature>
<reference evidence="5" key="1">
    <citation type="journal article" date="2009" name="Mol. Biochem. Parasitol.">
        <title>The reticulocyte binding-like proteins of P. knowlesi locate to the micronemes of merozoites and define two new members of this invasion ligand family.</title>
        <authorList>
            <person name="Meyer E.V."/>
            <person name="Semenya A.A."/>
            <person name="Okenu D.M."/>
            <person name="Dluzewski A.R."/>
            <person name="Bannister L.H."/>
            <person name="Barnwell J.W."/>
            <person name="Galinski M.R."/>
        </authorList>
    </citation>
    <scope>NUCLEOTIDE SEQUENCE</scope>
</reference>